<dbReference type="PROSITE" id="PS51391">
    <property type="entry name" value="CID"/>
    <property type="match status" value="1"/>
</dbReference>
<feature type="region of interest" description="Disordered" evidence="1">
    <location>
        <begin position="198"/>
        <end position="224"/>
    </location>
</feature>
<reference evidence="3" key="1">
    <citation type="journal article" date="2021" name="Sci. Rep.">
        <title>Diploid genomic architecture of Nitzschia inconspicua, an elite biomass production diatom.</title>
        <authorList>
            <person name="Oliver A."/>
            <person name="Podell S."/>
            <person name="Pinowska A."/>
            <person name="Traller J.C."/>
            <person name="Smith S.R."/>
            <person name="McClure R."/>
            <person name="Beliaev A."/>
            <person name="Bohutskyi P."/>
            <person name="Hill E.A."/>
            <person name="Rabines A."/>
            <person name="Zheng H."/>
            <person name="Allen L.Z."/>
            <person name="Kuo A."/>
            <person name="Grigoriev I.V."/>
            <person name="Allen A.E."/>
            <person name="Hazlebeck D."/>
            <person name="Allen E.E."/>
        </authorList>
    </citation>
    <scope>NUCLEOTIDE SEQUENCE</scope>
    <source>
        <strain evidence="3">Hildebrandi</strain>
    </source>
</reference>
<dbReference type="EMBL" id="JAGRRH010000018">
    <property type="protein sequence ID" value="KAG7350716.1"/>
    <property type="molecule type" value="Genomic_DNA"/>
</dbReference>
<keyword evidence="4" id="KW-1185">Reference proteome</keyword>
<gene>
    <name evidence="3" type="ORF">IV203_010076</name>
</gene>
<protein>
    <recommendedName>
        <fullName evidence="2">CID domain-containing protein</fullName>
    </recommendedName>
</protein>
<dbReference type="Proteomes" id="UP000693970">
    <property type="component" value="Unassembled WGS sequence"/>
</dbReference>
<feature type="region of interest" description="Disordered" evidence="1">
    <location>
        <begin position="150"/>
        <end position="176"/>
    </location>
</feature>
<reference evidence="3" key="2">
    <citation type="submission" date="2021-04" db="EMBL/GenBank/DDBJ databases">
        <authorList>
            <person name="Podell S."/>
        </authorList>
    </citation>
    <scope>NUCLEOTIDE SEQUENCE</scope>
    <source>
        <strain evidence="3">Hildebrandi</strain>
    </source>
</reference>
<feature type="region of interest" description="Disordered" evidence="1">
    <location>
        <begin position="391"/>
        <end position="441"/>
    </location>
</feature>
<evidence type="ECO:0000313" key="4">
    <source>
        <dbReference type="Proteomes" id="UP000693970"/>
    </source>
</evidence>
<sequence>MSSWGKKLDKKLATLTDNASRETIQTVANWIVFNRKHAAIITETLIKNLQEAKENAKRQWLYWQLIHEILIADRETQAKWDKLIELRVALGEGMIPVMEQLGNDMPSSDLNDFLKEWESLDAFGGPSLMSQIKRLYINRGIINDSVTQDAPAGGLAETPAEEGSASETSVPIKPEEEIHVTEIVSSAEAPTETIAIKSENFTEDMGSSNVKVEESPSKRRSSFSQNNKLVDYDFDASGVEPGKVEAKEFLEPCKAIATLQIARDVRANTALEISTGITNLPEDIVQTCKDLQSGAMKELDTAKINDYSVRIPSSLLDLNMEEELNSVQTYQDILQRQKRAREELIKLLLKSRCEFGSQAAAKDYYATATISEKLRKRKQLLSDALELEGLDTSQLVDDKDDDKKKKKESMKDDLPSIEWYNPEEEEASSGTEAETKKQRTS</sequence>
<dbReference type="OrthoDB" id="44483at2759"/>
<proteinExistence type="predicted"/>
<dbReference type="AlphaFoldDB" id="A0A9K3KWW9"/>
<organism evidence="3 4">
    <name type="scientific">Nitzschia inconspicua</name>
    <dbReference type="NCBI Taxonomy" id="303405"/>
    <lineage>
        <taxon>Eukaryota</taxon>
        <taxon>Sar</taxon>
        <taxon>Stramenopiles</taxon>
        <taxon>Ochrophyta</taxon>
        <taxon>Bacillariophyta</taxon>
        <taxon>Bacillariophyceae</taxon>
        <taxon>Bacillariophycidae</taxon>
        <taxon>Bacillariales</taxon>
        <taxon>Bacillariaceae</taxon>
        <taxon>Nitzschia</taxon>
    </lineage>
</organism>
<evidence type="ECO:0000259" key="2">
    <source>
        <dbReference type="PROSITE" id="PS51391"/>
    </source>
</evidence>
<dbReference type="Pfam" id="PF04818">
    <property type="entry name" value="CID"/>
    <property type="match status" value="1"/>
</dbReference>
<evidence type="ECO:0000256" key="1">
    <source>
        <dbReference type="SAM" id="MobiDB-lite"/>
    </source>
</evidence>
<dbReference type="InterPro" id="IPR006569">
    <property type="entry name" value="CID_dom"/>
</dbReference>
<evidence type="ECO:0000313" key="3">
    <source>
        <dbReference type="EMBL" id="KAG7350716.1"/>
    </source>
</evidence>
<name>A0A9K3KWW9_9STRA</name>
<accession>A0A9K3KWW9</accession>
<feature type="domain" description="CID" evidence="2">
    <location>
        <begin position="1"/>
        <end position="140"/>
    </location>
</feature>
<comment type="caution">
    <text evidence="3">The sequence shown here is derived from an EMBL/GenBank/DDBJ whole genome shotgun (WGS) entry which is preliminary data.</text>
</comment>